<evidence type="ECO:0000313" key="3">
    <source>
        <dbReference type="Proteomes" id="UP001652700"/>
    </source>
</evidence>
<name>A0A6P7FZT5_DIAVI</name>
<reference evidence="2" key="2">
    <citation type="submission" date="2025-05" db="UniProtKB">
        <authorList>
            <consortium name="EnsemblMetazoa"/>
        </authorList>
    </citation>
    <scope>IDENTIFICATION</scope>
</reference>
<feature type="chain" id="PRO_5028409640" evidence="1">
    <location>
        <begin position="18"/>
        <end position="101"/>
    </location>
</feature>
<gene>
    <name evidence="4" type="primary">LOC114336034</name>
</gene>
<dbReference type="GeneID" id="114336034"/>
<dbReference type="RefSeq" id="XP_028142139.1">
    <property type="nucleotide sequence ID" value="XM_028286338.1"/>
</dbReference>
<sequence length="101" mass="11969">MFKVAVVVCFLMAAIYASPHGSQKYFDTHVHTVPQVDEYHRELVPHKNHYHVVEEPVSTSQHHRIYYPEPIDTQLDVFVPHGGHYDHFKRIDHHDHHGHQY</sequence>
<dbReference type="InParanoid" id="A0A6P7FZT5"/>
<protein>
    <submittedName>
        <fullName evidence="4">Uncharacterized protein LOC114336034</fullName>
    </submittedName>
</protein>
<dbReference type="KEGG" id="dvv:114336034"/>
<evidence type="ECO:0000256" key="1">
    <source>
        <dbReference type="SAM" id="SignalP"/>
    </source>
</evidence>
<organism evidence="4">
    <name type="scientific">Diabrotica virgifera virgifera</name>
    <name type="common">western corn rootworm</name>
    <dbReference type="NCBI Taxonomy" id="50390"/>
    <lineage>
        <taxon>Eukaryota</taxon>
        <taxon>Metazoa</taxon>
        <taxon>Ecdysozoa</taxon>
        <taxon>Arthropoda</taxon>
        <taxon>Hexapoda</taxon>
        <taxon>Insecta</taxon>
        <taxon>Pterygota</taxon>
        <taxon>Neoptera</taxon>
        <taxon>Endopterygota</taxon>
        <taxon>Coleoptera</taxon>
        <taxon>Polyphaga</taxon>
        <taxon>Cucujiformia</taxon>
        <taxon>Chrysomeloidea</taxon>
        <taxon>Chrysomelidae</taxon>
        <taxon>Galerucinae</taxon>
        <taxon>Diabroticina</taxon>
        <taxon>Diabroticites</taxon>
        <taxon>Diabrotica</taxon>
    </lineage>
</organism>
<evidence type="ECO:0000313" key="4">
    <source>
        <dbReference type="RefSeq" id="XP_028142139.1"/>
    </source>
</evidence>
<keyword evidence="1" id="KW-0732">Signal</keyword>
<dbReference type="EnsemblMetazoa" id="XM_028286338.2">
    <property type="protein sequence ID" value="XP_028142139.1"/>
    <property type="gene ID" value="LOC114336034"/>
</dbReference>
<reference evidence="4" key="1">
    <citation type="submission" date="2025-04" db="UniProtKB">
        <authorList>
            <consortium name="RefSeq"/>
        </authorList>
    </citation>
    <scope>IDENTIFICATION</scope>
    <source>
        <tissue evidence="4">Whole insect</tissue>
    </source>
</reference>
<accession>A0A6P7FZT5</accession>
<evidence type="ECO:0000313" key="2">
    <source>
        <dbReference type="EnsemblMetazoa" id="XP_028142139.1"/>
    </source>
</evidence>
<proteinExistence type="predicted"/>
<dbReference type="AlphaFoldDB" id="A0A6P7FZT5"/>
<keyword evidence="3" id="KW-1185">Reference proteome</keyword>
<feature type="signal peptide" evidence="1">
    <location>
        <begin position="1"/>
        <end position="17"/>
    </location>
</feature>
<dbReference type="Proteomes" id="UP001652700">
    <property type="component" value="Unplaced"/>
</dbReference>